<reference evidence="2 3" key="1">
    <citation type="journal article" date="2014" name="Genome Announc.">
        <title>Complete Genome Sequence of Mycoplasma ovis Strain Michigan, a Hemoplasma of Sheep with Two Distinct 16S rRNA Genes.</title>
        <authorList>
            <person name="Deshuillers P.L."/>
            <person name="Santos A.P."/>
            <person name="do Nascimento N.C."/>
            <person name="Hampel J.A."/>
            <person name="Bergin I.L."/>
            <person name="Dyson M.C."/>
            <person name="Messick J.B."/>
        </authorList>
    </citation>
    <scope>NUCLEOTIDE SEQUENCE [LARGE SCALE GENOMIC DNA]</scope>
    <source>
        <strain evidence="2 3">Michigan</strain>
    </source>
</reference>
<gene>
    <name evidence="2" type="ORF">OVS_04380</name>
</gene>
<accession>A0ABM5P2D7</accession>
<feature type="compositionally biased region" description="Low complexity" evidence="1">
    <location>
        <begin position="33"/>
        <end position="49"/>
    </location>
</feature>
<proteinExistence type="predicted"/>
<keyword evidence="3" id="KW-1185">Reference proteome</keyword>
<evidence type="ECO:0000313" key="2">
    <source>
        <dbReference type="EMBL" id="AHC40603.1"/>
    </source>
</evidence>
<name>A0ABM5P2D7_9MOLU</name>
<evidence type="ECO:0000256" key="1">
    <source>
        <dbReference type="SAM" id="MobiDB-lite"/>
    </source>
</evidence>
<feature type="region of interest" description="Disordered" evidence="1">
    <location>
        <begin position="32"/>
        <end position="54"/>
    </location>
</feature>
<organism evidence="2 3">
    <name type="scientific">Mycoplasma ovis str. Michigan</name>
    <dbReference type="NCBI Taxonomy" id="1415773"/>
    <lineage>
        <taxon>Bacteria</taxon>
        <taxon>Bacillati</taxon>
        <taxon>Mycoplasmatota</taxon>
        <taxon>Mollicutes</taxon>
        <taxon>Mycoplasmataceae</taxon>
        <taxon>Mycoplasma</taxon>
    </lineage>
</organism>
<dbReference type="EMBL" id="CP006935">
    <property type="protein sequence ID" value="AHC40603.1"/>
    <property type="molecule type" value="Genomic_DNA"/>
</dbReference>
<dbReference type="RefSeq" id="WP_024071632.1">
    <property type="nucleotide sequence ID" value="NC_023062.1"/>
</dbReference>
<sequence>MVLNLKILTLILGLGVGSVGAPLLLSSRSQKLTETTSQISQTTSSSPETSKTEGLKVWEKDLSFPKNIEDIVNLFGDSGS</sequence>
<evidence type="ECO:0000313" key="3">
    <source>
        <dbReference type="Proteomes" id="UP000018745"/>
    </source>
</evidence>
<dbReference type="Proteomes" id="UP000018745">
    <property type="component" value="Chromosome"/>
</dbReference>
<protein>
    <submittedName>
        <fullName evidence="2">Uncharacterized protein</fullName>
    </submittedName>
</protein>